<evidence type="ECO:0000256" key="6">
    <source>
        <dbReference type="ARBA" id="ARBA00023237"/>
    </source>
</evidence>
<dbReference type="PROSITE" id="PS00922">
    <property type="entry name" value="TRANSGLYCOSYLASE"/>
    <property type="match status" value="1"/>
</dbReference>
<dbReference type="EC" id="4.2.2.n1" evidence="9"/>
<evidence type="ECO:0000313" key="12">
    <source>
        <dbReference type="Proteomes" id="UP000254848"/>
    </source>
</evidence>
<keyword evidence="6 9" id="KW-0998">Cell outer membrane</keyword>
<organism evidence="11 12">
    <name type="scientific">Enterobacillus tribolii</name>
    <dbReference type="NCBI Taxonomy" id="1487935"/>
    <lineage>
        <taxon>Bacteria</taxon>
        <taxon>Pseudomonadati</taxon>
        <taxon>Pseudomonadota</taxon>
        <taxon>Gammaproteobacteria</taxon>
        <taxon>Enterobacterales</taxon>
        <taxon>Hafniaceae</taxon>
        <taxon>Enterobacillus</taxon>
    </lineage>
</organism>
<dbReference type="HAMAP" id="MF_02016">
    <property type="entry name" value="MltF"/>
    <property type="match status" value="1"/>
</dbReference>
<comment type="caution">
    <text evidence="9">Lacks conserved residue(s) required for the propagation of feature annotation.</text>
</comment>
<evidence type="ECO:0000256" key="2">
    <source>
        <dbReference type="ARBA" id="ARBA00007734"/>
    </source>
</evidence>
<feature type="region of interest" description="LT domain" evidence="9">
    <location>
        <begin position="269"/>
        <end position="486"/>
    </location>
</feature>
<dbReference type="GO" id="GO:0008933">
    <property type="term" value="F:peptidoglycan lytic transglycosylase activity"/>
    <property type="evidence" value="ECO:0007669"/>
    <property type="project" value="UniProtKB-UniRule"/>
</dbReference>
<comment type="similarity">
    <text evidence="3">Belongs to the bacterial solute-binding protein 3 family.</text>
</comment>
<name>A0A370QSJ4_9GAMM</name>
<keyword evidence="8 9" id="KW-0961">Cell wall biogenesis/degradation</keyword>
<evidence type="ECO:0000256" key="3">
    <source>
        <dbReference type="ARBA" id="ARBA00010333"/>
    </source>
</evidence>
<dbReference type="CDD" id="cd13403">
    <property type="entry name" value="MLTF-like"/>
    <property type="match status" value="1"/>
</dbReference>
<comment type="similarity">
    <text evidence="9">In the N-terminal section; belongs to the bacterial solute-binding protein 3 family.</text>
</comment>
<keyword evidence="12" id="KW-1185">Reference proteome</keyword>
<dbReference type="InterPro" id="IPR008258">
    <property type="entry name" value="Transglycosylase_SLT_dom_1"/>
</dbReference>
<evidence type="ECO:0000256" key="4">
    <source>
        <dbReference type="ARBA" id="ARBA00022729"/>
    </source>
</evidence>
<comment type="similarity">
    <text evidence="2">Belongs to the transglycosylase Slt family.</text>
</comment>
<dbReference type="InterPro" id="IPR000189">
    <property type="entry name" value="Transglyc_AS"/>
</dbReference>
<dbReference type="CDD" id="cd01009">
    <property type="entry name" value="PBP2_YfhD_N"/>
    <property type="match status" value="1"/>
</dbReference>
<comment type="catalytic activity">
    <reaction evidence="1 9">
        <text>Exolytic cleavage of the (1-&gt;4)-beta-glycosidic linkage between N-acetylmuramic acid (MurNAc) and N-acetylglucosamine (GlcNAc) residues in peptidoglycan, from either the reducing or the non-reducing ends of the peptidoglycan chains, with concomitant formation of a 1,6-anhydrobond in the MurNAc residue.</text>
        <dbReference type="EC" id="4.2.2.n1"/>
    </reaction>
</comment>
<comment type="subcellular location">
    <subcellularLocation>
        <location evidence="9">Cell outer membrane</location>
        <topology evidence="9">Peripheral membrane protein</topology>
    </subcellularLocation>
    <text evidence="9">Attached to the inner leaflet of the outer membrane.</text>
</comment>
<evidence type="ECO:0000256" key="9">
    <source>
        <dbReference type="HAMAP-Rule" id="MF_02016"/>
    </source>
</evidence>
<dbReference type="Gene3D" id="3.40.190.10">
    <property type="entry name" value="Periplasmic binding protein-like II"/>
    <property type="match status" value="2"/>
</dbReference>
<dbReference type="SMART" id="SM00062">
    <property type="entry name" value="PBPb"/>
    <property type="match status" value="1"/>
</dbReference>
<dbReference type="GO" id="GO:0009253">
    <property type="term" value="P:peptidoglycan catabolic process"/>
    <property type="evidence" value="ECO:0007669"/>
    <property type="project" value="TreeGrafter"/>
</dbReference>
<evidence type="ECO:0000256" key="1">
    <source>
        <dbReference type="ARBA" id="ARBA00001420"/>
    </source>
</evidence>
<evidence type="ECO:0000256" key="5">
    <source>
        <dbReference type="ARBA" id="ARBA00023136"/>
    </source>
</evidence>
<keyword evidence="5 9" id="KW-0472">Membrane</keyword>
<evidence type="ECO:0000256" key="8">
    <source>
        <dbReference type="ARBA" id="ARBA00023316"/>
    </source>
</evidence>
<dbReference type="GO" id="GO:0071555">
    <property type="term" value="P:cell wall organization"/>
    <property type="evidence" value="ECO:0007669"/>
    <property type="project" value="UniProtKB-KW"/>
</dbReference>
<reference evidence="11 12" key="1">
    <citation type="submission" date="2018-07" db="EMBL/GenBank/DDBJ databases">
        <title>Genomic Encyclopedia of Type Strains, Phase IV (KMG-IV): sequencing the most valuable type-strain genomes for metagenomic binning, comparative biology and taxonomic classification.</title>
        <authorList>
            <person name="Goeker M."/>
        </authorList>
    </citation>
    <scope>NUCLEOTIDE SEQUENCE [LARGE SCALE GENOMIC DNA]</scope>
    <source>
        <strain evidence="11 12">DSM 103736</strain>
    </source>
</reference>
<dbReference type="Pfam" id="PF00497">
    <property type="entry name" value="SBP_bac_3"/>
    <property type="match status" value="1"/>
</dbReference>
<dbReference type="AlphaFoldDB" id="A0A370QSJ4"/>
<dbReference type="FunFam" id="1.10.530.10:FF:000003">
    <property type="entry name" value="Membrane-bound lytic murein transglycosylase F"/>
    <property type="match status" value="1"/>
</dbReference>
<sequence>MKRIKLNYYLIGIVSALLALALWPNISWHGSGESQLQQIRSRGELRISTITSAITYNGNDKNPAGLDYELARRFADYLNVKLHVTVRPTLPELFDDLDSGKTDMVAAGLLYNTARLSRFRTGPAYYSVSQQLVYRQGSVRPRNLKDLKGDLVVQSGSAHITTLNQLKQLKYPDLTWNSSSDLSANELMSEVVSGKLNYTIADSVSIAIFQRIHPQLAVAFDVSDEEPVMWYLSRSVDDSLYAAMLDFFSNIVEDGTLARLEEKYLGHVGSFDYVDTRTFLNAIDNVLPSLKGIFDKYADKIDWRLLAAISYQESHWNPQATSPTGVRGLMMLTKATAEGVGVRDRLDPEQSVAGGSLYLERLMEKVPDSVPEDEKIWFALAAYNMGYGHMLDVRQLTQKQGGDPDSWVDVKQRLPMLSQKRYYTQTTYGYARGHEAYKYVENIRRYMLSLEGYLLEKEKQAAAEIAHQEALGRGYPVVAVDNVLRN</sequence>
<dbReference type="InterPro" id="IPR023346">
    <property type="entry name" value="Lysozyme-like_dom_sf"/>
</dbReference>
<feature type="domain" description="Solute-binding protein family 3/N-terminal" evidence="10">
    <location>
        <begin position="44"/>
        <end position="268"/>
    </location>
</feature>
<dbReference type="GO" id="GO:0009279">
    <property type="term" value="C:cell outer membrane"/>
    <property type="evidence" value="ECO:0007669"/>
    <property type="project" value="UniProtKB-SubCell"/>
</dbReference>
<dbReference type="NCBIfam" id="NF008112">
    <property type="entry name" value="PRK10859.1"/>
    <property type="match status" value="1"/>
</dbReference>
<comment type="caution">
    <text evidence="11">The sequence shown here is derived from an EMBL/GenBank/DDBJ whole genome shotgun (WGS) entry which is preliminary data.</text>
</comment>
<evidence type="ECO:0000256" key="7">
    <source>
        <dbReference type="ARBA" id="ARBA00023239"/>
    </source>
</evidence>
<dbReference type="RefSeq" id="WP_115458531.1">
    <property type="nucleotide sequence ID" value="NZ_QRAP01000004.1"/>
</dbReference>
<dbReference type="OrthoDB" id="9815002at2"/>
<dbReference type="PANTHER" id="PTHR35936:SF32">
    <property type="entry name" value="MEMBRANE-BOUND LYTIC MUREIN TRANSGLYCOSYLASE F"/>
    <property type="match status" value="1"/>
</dbReference>
<dbReference type="InterPro" id="IPR023703">
    <property type="entry name" value="MltF"/>
</dbReference>
<dbReference type="Proteomes" id="UP000254848">
    <property type="component" value="Unassembled WGS sequence"/>
</dbReference>
<dbReference type="SUPFAM" id="SSF53955">
    <property type="entry name" value="Lysozyme-like"/>
    <property type="match status" value="1"/>
</dbReference>
<dbReference type="SUPFAM" id="SSF53850">
    <property type="entry name" value="Periplasmic binding protein-like II"/>
    <property type="match status" value="1"/>
</dbReference>
<comment type="function">
    <text evidence="9">Murein-degrading enzyme that degrades murein glycan strands and insoluble, high-molecular weight murein sacculi, with the concomitant formation of a 1,6-anhydromuramoyl product. Lytic transglycosylases (LTs) play an integral role in the metabolism of the peptidoglycan (PG) sacculus. Their lytic action creates space within the PG sacculus to allow for its expansion as well as for the insertion of various structures such as secretion systems and flagella.</text>
</comment>
<dbReference type="GO" id="GO:0016998">
    <property type="term" value="P:cell wall macromolecule catabolic process"/>
    <property type="evidence" value="ECO:0007669"/>
    <property type="project" value="UniProtKB-UniRule"/>
</dbReference>
<comment type="similarity">
    <text evidence="9">In the C-terminal section; belongs to the transglycosylase Slt family.</text>
</comment>
<gene>
    <name evidence="9" type="primary">mltF</name>
    <name evidence="11" type="ORF">C8D90_104378</name>
</gene>
<keyword evidence="4 9" id="KW-0732">Signal</keyword>
<keyword evidence="7 9" id="KW-0456">Lyase</keyword>
<dbReference type="InterPro" id="IPR001638">
    <property type="entry name" value="Solute-binding_3/MltF_N"/>
</dbReference>
<accession>A0A370QSJ4</accession>
<dbReference type="Gene3D" id="1.10.530.10">
    <property type="match status" value="1"/>
</dbReference>
<protein>
    <recommendedName>
        <fullName evidence="9">Membrane-bound lytic murein transglycosylase F</fullName>
        <ecNumber evidence="9">4.2.2.n1</ecNumber>
    </recommendedName>
    <alternativeName>
        <fullName evidence="9">Murein lyase F</fullName>
    </alternativeName>
</protein>
<evidence type="ECO:0000313" key="11">
    <source>
        <dbReference type="EMBL" id="RDK92216.1"/>
    </source>
</evidence>
<dbReference type="EMBL" id="QRAP01000004">
    <property type="protein sequence ID" value="RDK92216.1"/>
    <property type="molecule type" value="Genomic_DNA"/>
</dbReference>
<dbReference type="PANTHER" id="PTHR35936">
    <property type="entry name" value="MEMBRANE-BOUND LYTIC MUREIN TRANSGLYCOSYLASE F"/>
    <property type="match status" value="1"/>
</dbReference>
<comment type="domain">
    <text evidence="9">The N-terminal domain does not have lytic activity and probably modulates enzymatic activity. The C-terminal domain is the catalytic active domain.</text>
</comment>
<evidence type="ECO:0000259" key="10">
    <source>
        <dbReference type="SMART" id="SM00062"/>
    </source>
</evidence>
<dbReference type="Pfam" id="PF01464">
    <property type="entry name" value="SLT"/>
    <property type="match status" value="1"/>
</dbReference>
<feature type="active site" evidence="9">
    <location>
        <position position="313"/>
    </location>
</feature>
<proteinExistence type="inferred from homology"/>